<evidence type="ECO:0000313" key="9">
    <source>
        <dbReference type="Proteomes" id="UP000307173"/>
    </source>
</evidence>
<keyword evidence="9" id="KW-1185">Reference proteome</keyword>
<feature type="region of interest" description="Disordered" evidence="6">
    <location>
        <begin position="72"/>
        <end position="95"/>
    </location>
</feature>
<keyword evidence="2" id="KW-0805">Transcription regulation</keyword>
<evidence type="ECO:0000256" key="4">
    <source>
        <dbReference type="ARBA" id="ARBA00023163"/>
    </source>
</evidence>
<accession>A0A4T0WXH3</accession>
<keyword evidence="4" id="KW-0804">Transcription</keyword>
<dbReference type="AlphaFoldDB" id="A0A4T0WXH3"/>
<gene>
    <name evidence="8" type="ORF">CANINC_004691</name>
</gene>
<dbReference type="Gene3D" id="4.10.240.10">
    <property type="entry name" value="Zn(2)-C6 fungal-type DNA-binding domain"/>
    <property type="match status" value="1"/>
</dbReference>
<dbReference type="Pfam" id="PF00172">
    <property type="entry name" value="Zn_clus"/>
    <property type="match status" value="1"/>
</dbReference>
<dbReference type="CDD" id="cd00067">
    <property type="entry name" value="GAL4"/>
    <property type="match status" value="1"/>
</dbReference>
<dbReference type="PROSITE" id="PS00463">
    <property type="entry name" value="ZN2_CY6_FUNGAL_1"/>
    <property type="match status" value="1"/>
</dbReference>
<keyword evidence="5" id="KW-0539">Nucleus</keyword>
<protein>
    <recommendedName>
        <fullName evidence="7">Zn(2)-C6 fungal-type domain-containing protein</fullName>
    </recommendedName>
</protein>
<dbReference type="PANTHER" id="PTHR31069">
    <property type="entry name" value="OLEATE-ACTIVATED TRANSCRIPTION FACTOR 1-RELATED"/>
    <property type="match status" value="1"/>
</dbReference>
<dbReference type="EMBL" id="SELW01000657">
    <property type="protein sequence ID" value="TID15020.1"/>
    <property type="molecule type" value="Genomic_DNA"/>
</dbReference>
<evidence type="ECO:0000259" key="7">
    <source>
        <dbReference type="PROSITE" id="PS50048"/>
    </source>
</evidence>
<dbReference type="STRING" id="52247.A0A4T0WXH3"/>
<dbReference type="GO" id="GO:0006351">
    <property type="term" value="P:DNA-templated transcription"/>
    <property type="evidence" value="ECO:0007669"/>
    <property type="project" value="InterPro"/>
</dbReference>
<dbReference type="GO" id="GO:0008270">
    <property type="term" value="F:zinc ion binding"/>
    <property type="evidence" value="ECO:0007669"/>
    <property type="project" value="InterPro"/>
</dbReference>
<evidence type="ECO:0000313" key="8">
    <source>
        <dbReference type="EMBL" id="TID15020.1"/>
    </source>
</evidence>
<evidence type="ECO:0000256" key="2">
    <source>
        <dbReference type="ARBA" id="ARBA00023015"/>
    </source>
</evidence>
<dbReference type="OrthoDB" id="2943660at2759"/>
<dbReference type="InterPro" id="IPR001138">
    <property type="entry name" value="Zn2Cys6_DnaBD"/>
</dbReference>
<reference evidence="8 9" key="1">
    <citation type="journal article" date="2019" name="Front. Genet.">
        <title>Whole-Genome Sequencing of the Opportunistic Yeast Pathogen Candida inconspicua Uncovers Its Hybrid Origin.</title>
        <authorList>
            <person name="Mixao V."/>
            <person name="Hansen A.P."/>
            <person name="Saus E."/>
            <person name="Boekhout T."/>
            <person name="Lass-Florl C."/>
            <person name="Gabaldon T."/>
        </authorList>
    </citation>
    <scope>NUCLEOTIDE SEQUENCE [LARGE SCALE GENOMIC DNA]</scope>
    <source>
        <strain evidence="8 9">CBS 180</strain>
    </source>
</reference>
<sequence>MPKVTKQRNRIPLSCNNCRKKKIKCDRSRPICTICIAHGTSSTCSYYAKPDDVHNNNINNQSDHEPEFKLKESLPQPHQDQKISPETPLASSISPPISTKDIQITHLQAQIKTLQEKLQQFTKTQKNTHLVMSNANSVISTPSTPATPQLKITRNFGTPINNKLANYICEHLSLLNVDINDKFDIYKPIKNQFNLPKPSLNEYRNALFNSGPFSWLSIMSRDPLAAPVTDAVLLAKKDILTKFQKSALQKSFFDINRVDINNDNVPPNSNVNKLSNSLNQHETLQICKNIINVLPNKRVIWLFIDRFFKYLYPFMPYLDQDLFTADIERILNTSRTNDLKSNFEIKVTSFSLTEYPDLSIIGSLLIVLKFSYESLFATDGSFVENKPHKDLEDYLVKFNQHDILIKYANQCLNQYLLLLKRSPLPILQCALLFREYQKVNGCDVFVDGDSYIYTGLLIQIATTLGLNKEPPSPVAGDTHTLKLNQLKRKIWFSLVSADINQYTQMGIPPVVDDKFYNTNLPEFDPNASNVSDLSLEQTTCKMLSLRYQVEKLMKVLTDRIINMKETPTVGEVVYYVIALENELKTKFDTLNELLRSDHQNNHYKKVEKVFKFSQLIYALTFLLPVYMCCFYQYSEKRNFTACFFLFNKSMSFWMFILGNMQDLVESPQLFFDYGFEIVLAPVIEIIISKTCSLPTTTIIRFHKAAINVQEKNPQLANLLKTFIDSRLIFFDSSVFANVLQLLSKRYFYAWRIYKIHLFLIEKLHKGMLNVKTENEESIFNFIEYLTIENINQLSNIMNHRYFSARIKQPAWLLEWVKQVNEFVYDPYQHIDFNNDTNSEIYDNVSNLADTHSSFSLDTHDEKWFSKIYNKIIVSNAELPPPVNNRISTAVQIPVSNPQHVPNVLNPPVDYNSQFQTPHQAFFIPQPTVFSTSHPSVNINNSNMGYSYIYQANQMNQLLNMNNVNDLLNYYEPSEWSSNPTLANDLNIPPANIDSTPR</sequence>
<dbReference type="PANTHER" id="PTHR31069:SF12">
    <property type="entry name" value="TRANSCRIPTION FACTOR DOMAIN-CONTAINING PROTEIN"/>
    <property type="match status" value="1"/>
</dbReference>
<feature type="region of interest" description="Disordered" evidence="6">
    <location>
        <begin position="978"/>
        <end position="997"/>
    </location>
</feature>
<feature type="compositionally biased region" description="Polar residues" evidence="6">
    <location>
        <begin position="76"/>
        <end position="95"/>
    </location>
</feature>
<keyword evidence="3" id="KW-0238">DNA-binding</keyword>
<dbReference type="InterPro" id="IPR036864">
    <property type="entry name" value="Zn2-C6_fun-type_DNA-bd_sf"/>
</dbReference>
<comment type="caution">
    <text evidence="8">The sequence shown here is derived from an EMBL/GenBank/DDBJ whole genome shotgun (WGS) entry which is preliminary data.</text>
</comment>
<dbReference type="Proteomes" id="UP000307173">
    <property type="component" value="Unassembled WGS sequence"/>
</dbReference>
<dbReference type="InterPro" id="IPR050675">
    <property type="entry name" value="OAF3"/>
</dbReference>
<dbReference type="InterPro" id="IPR007219">
    <property type="entry name" value="XnlR_reg_dom"/>
</dbReference>
<dbReference type="GO" id="GO:0000978">
    <property type="term" value="F:RNA polymerase II cis-regulatory region sequence-specific DNA binding"/>
    <property type="evidence" value="ECO:0007669"/>
    <property type="project" value="TreeGrafter"/>
</dbReference>
<dbReference type="CDD" id="cd12148">
    <property type="entry name" value="fungal_TF_MHR"/>
    <property type="match status" value="1"/>
</dbReference>
<dbReference type="GO" id="GO:0045944">
    <property type="term" value="P:positive regulation of transcription by RNA polymerase II"/>
    <property type="evidence" value="ECO:0007669"/>
    <property type="project" value="TreeGrafter"/>
</dbReference>
<evidence type="ECO:0000256" key="5">
    <source>
        <dbReference type="ARBA" id="ARBA00023242"/>
    </source>
</evidence>
<evidence type="ECO:0000256" key="3">
    <source>
        <dbReference type="ARBA" id="ARBA00023125"/>
    </source>
</evidence>
<dbReference type="GO" id="GO:0005634">
    <property type="term" value="C:nucleus"/>
    <property type="evidence" value="ECO:0007669"/>
    <property type="project" value="TreeGrafter"/>
</dbReference>
<dbReference type="GO" id="GO:0000981">
    <property type="term" value="F:DNA-binding transcription factor activity, RNA polymerase II-specific"/>
    <property type="evidence" value="ECO:0007669"/>
    <property type="project" value="InterPro"/>
</dbReference>
<organism evidence="8 9">
    <name type="scientific">Pichia inconspicua</name>
    <dbReference type="NCBI Taxonomy" id="52247"/>
    <lineage>
        <taxon>Eukaryota</taxon>
        <taxon>Fungi</taxon>
        <taxon>Dikarya</taxon>
        <taxon>Ascomycota</taxon>
        <taxon>Saccharomycotina</taxon>
        <taxon>Pichiomycetes</taxon>
        <taxon>Pichiales</taxon>
        <taxon>Pichiaceae</taxon>
        <taxon>Pichia</taxon>
    </lineage>
</organism>
<evidence type="ECO:0000256" key="6">
    <source>
        <dbReference type="SAM" id="MobiDB-lite"/>
    </source>
</evidence>
<evidence type="ECO:0000256" key="1">
    <source>
        <dbReference type="ARBA" id="ARBA00022723"/>
    </source>
</evidence>
<keyword evidence="1" id="KW-0479">Metal-binding</keyword>
<dbReference type="SMART" id="SM00906">
    <property type="entry name" value="Fungal_trans"/>
    <property type="match status" value="1"/>
</dbReference>
<dbReference type="SUPFAM" id="SSF57701">
    <property type="entry name" value="Zn2/Cys6 DNA-binding domain"/>
    <property type="match status" value="1"/>
</dbReference>
<dbReference type="PROSITE" id="PS50048">
    <property type="entry name" value="ZN2_CY6_FUNGAL_2"/>
    <property type="match status" value="1"/>
</dbReference>
<feature type="domain" description="Zn(2)-C6 fungal-type" evidence="7">
    <location>
        <begin position="14"/>
        <end position="46"/>
    </location>
</feature>
<proteinExistence type="predicted"/>
<dbReference type="SMART" id="SM00066">
    <property type="entry name" value="GAL4"/>
    <property type="match status" value="1"/>
</dbReference>
<dbReference type="Pfam" id="PF04082">
    <property type="entry name" value="Fungal_trans"/>
    <property type="match status" value="1"/>
</dbReference>
<name>A0A4T0WXH3_9ASCO</name>